<dbReference type="AlphaFoldDB" id="A0A7G9Z2U6"/>
<dbReference type="SMART" id="SM00645">
    <property type="entry name" value="Pept_C1"/>
    <property type="match status" value="1"/>
</dbReference>
<dbReference type="PROSITE" id="PS00139">
    <property type="entry name" value="THIOL_PROTEASE_CYS"/>
    <property type="match status" value="1"/>
</dbReference>
<dbReference type="GO" id="GO:0006508">
    <property type="term" value="P:proteolysis"/>
    <property type="evidence" value="ECO:0007669"/>
    <property type="project" value="InterPro"/>
</dbReference>
<dbReference type="PANTHER" id="PTHR12411">
    <property type="entry name" value="CYSTEINE PROTEASE FAMILY C1-RELATED"/>
    <property type="match status" value="1"/>
</dbReference>
<keyword evidence="2" id="KW-1133">Transmembrane helix</keyword>
<dbReference type="InterPro" id="IPR000169">
    <property type="entry name" value="Pept_cys_AS"/>
</dbReference>
<organism evidence="4">
    <name type="scientific">Candidatus Methanophaga sp. ANME-1 ERB7</name>
    <dbReference type="NCBI Taxonomy" id="2759913"/>
    <lineage>
        <taxon>Archaea</taxon>
        <taxon>Methanobacteriati</taxon>
        <taxon>Methanobacteriota</taxon>
        <taxon>Stenosarchaea group</taxon>
        <taxon>Methanomicrobia</taxon>
        <taxon>Candidatus Methanophagales</taxon>
        <taxon>Candidatus Methanophagaceae</taxon>
        <taxon>Candidatus Methanophaga</taxon>
    </lineage>
</organism>
<comment type="similarity">
    <text evidence="1">Belongs to the peptidase C1 family.</text>
</comment>
<dbReference type="SUPFAM" id="SSF54001">
    <property type="entry name" value="Cysteine proteinases"/>
    <property type="match status" value="1"/>
</dbReference>
<name>A0A7G9Z2U6_9EURY</name>
<evidence type="ECO:0000313" key="4">
    <source>
        <dbReference type="EMBL" id="QNO54580.1"/>
    </source>
</evidence>
<reference evidence="4" key="1">
    <citation type="submission" date="2020-06" db="EMBL/GenBank/DDBJ databases">
        <title>Unique genomic features of the anaerobic methanotrophic archaea.</title>
        <authorList>
            <person name="Chadwick G.L."/>
            <person name="Skennerton C.T."/>
            <person name="Laso-Perez R."/>
            <person name="Leu A.O."/>
            <person name="Speth D.R."/>
            <person name="Yu H."/>
            <person name="Morgan-Lang C."/>
            <person name="Hatzenpichler R."/>
            <person name="Goudeau D."/>
            <person name="Malmstrom R."/>
            <person name="Brazelton W.J."/>
            <person name="Woyke T."/>
            <person name="Hallam S.J."/>
            <person name="Tyson G.W."/>
            <person name="Wegener G."/>
            <person name="Boetius A."/>
            <person name="Orphan V."/>
        </authorList>
    </citation>
    <scope>NUCLEOTIDE SEQUENCE</scope>
</reference>
<accession>A0A7G9Z2U6</accession>
<dbReference type="InterPro" id="IPR025661">
    <property type="entry name" value="Pept_asp_AS"/>
</dbReference>
<evidence type="ECO:0000256" key="2">
    <source>
        <dbReference type="SAM" id="Phobius"/>
    </source>
</evidence>
<keyword evidence="2" id="KW-0472">Membrane</keyword>
<evidence type="ECO:0000256" key="1">
    <source>
        <dbReference type="ARBA" id="ARBA00008455"/>
    </source>
</evidence>
<feature type="transmembrane region" description="Helical" evidence="2">
    <location>
        <begin position="434"/>
        <end position="453"/>
    </location>
</feature>
<dbReference type="Gene3D" id="3.90.70.10">
    <property type="entry name" value="Cysteine proteinases"/>
    <property type="match status" value="1"/>
</dbReference>
<gene>
    <name evidence="4" type="ORF">KENJCFKB_00041</name>
</gene>
<evidence type="ECO:0000259" key="3">
    <source>
        <dbReference type="SMART" id="SM00645"/>
    </source>
</evidence>
<protein>
    <recommendedName>
        <fullName evidence="3">Peptidase C1A papain C-terminal domain-containing protein</fullName>
    </recommendedName>
</protein>
<sequence>MQNKLCTMVVIATLAVFFTAFLVVSRATGDLKLNEIQNAIDAKSANWIAGGTSVSGLSEEEKRQLCGLIYHPVGAPRAEEKGETVIFGQPTSFDWRSHGGDWTTSIKNQENCGSCWAFGSLAALETQINIEGSDPTIDINLAEQYMLSCSAGDCGGHTLPGTMNFLRDPGTTDEFCFSYQADDGVPCSDACTYCEGRMWKITSWDYITPDFAAVKEKIQEAPVVAGMAVYRDFYSYTEGVYEHAWGELRGHHLIAIVGWDDANNCWICKNSWGTGWGEDGWFRIKYGECELATTYSDFQAYSIFELPKKVISCDSGGTDKDIFIAGDSVYIEALGLSQSTEYKVWIQPNPVTEGDSLVSGKDPSSSQESVTTNANGNIFSLLIWSIPSEASATNSEYDIVLDNQDAGTVGTYNAADDAIDSSAVTGILAPVAELSTLILFSAGLLVLAGYVVLKRKLFV</sequence>
<dbReference type="InterPro" id="IPR038765">
    <property type="entry name" value="Papain-like_cys_pep_sf"/>
</dbReference>
<dbReference type="EMBL" id="MT631586">
    <property type="protein sequence ID" value="QNO54580.1"/>
    <property type="molecule type" value="Genomic_DNA"/>
</dbReference>
<dbReference type="PROSITE" id="PS00640">
    <property type="entry name" value="THIOL_PROTEASE_ASN"/>
    <property type="match status" value="1"/>
</dbReference>
<dbReference type="InterPro" id="IPR013128">
    <property type="entry name" value="Peptidase_C1A"/>
</dbReference>
<feature type="domain" description="Peptidase C1A papain C-terminal" evidence="3">
    <location>
        <begin position="89"/>
        <end position="299"/>
    </location>
</feature>
<proteinExistence type="inferred from homology"/>
<keyword evidence="2" id="KW-0812">Transmembrane</keyword>
<dbReference type="Pfam" id="PF00112">
    <property type="entry name" value="Peptidase_C1"/>
    <property type="match status" value="1"/>
</dbReference>
<dbReference type="GO" id="GO:0008234">
    <property type="term" value="F:cysteine-type peptidase activity"/>
    <property type="evidence" value="ECO:0007669"/>
    <property type="project" value="InterPro"/>
</dbReference>
<dbReference type="InterPro" id="IPR000668">
    <property type="entry name" value="Peptidase_C1A_C"/>
</dbReference>